<accession>A0AA86T837</accession>
<dbReference type="PANTHER" id="PTHR47649:SF1">
    <property type="entry name" value="RIBONUCLEASE D"/>
    <property type="match status" value="1"/>
</dbReference>
<dbReference type="CDD" id="cd06142">
    <property type="entry name" value="RNaseD_exo"/>
    <property type="match status" value="1"/>
</dbReference>
<dbReference type="SMART" id="SM00474">
    <property type="entry name" value="35EXOc"/>
    <property type="match status" value="1"/>
</dbReference>
<dbReference type="Pfam" id="PF00570">
    <property type="entry name" value="HRDC"/>
    <property type="match status" value="1"/>
</dbReference>
<dbReference type="Pfam" id="PF01612">
    <property type="entry name" value="DNA_pol_A_exo1"/>
    <property type="match status" value="1"/>
</dbReference>
<dbReference type="InterPro" id="IPR012337">
    <property type="entry name" value="RNaseH-like_sf"/>
</dbReference>
<proteinExistence type="inferred from homology"/>
<evidence type="ECO:0000256" key="5">
    <source>
        <dbReference type="ARBA" id="ARBA00022839"/>
    </source>
</evidence>
<organism evidence="8 9">
    <name type="scientific">Nitrospira tepida</name>
    <dbReference type="NCBI Taxonomy" id="2973512"/>
    <lineage>
        <taxon>Bacteria</taxon>
        <taxon>Pseudomonadati</taxon>
        <taxon>Nitrospirota</taxon>
        <taxon>Nitrospiria</taxon>
        <taxon>Nitrospirales</taxon>
        <taxon>Nitrospiraceae</taxon>
        <taxon>Nitrospira</taxon>
    </lineage>
</organism>
<evidence type="ECO:0000313" key="9">
    <source>
        <dbReference type="Proteomes" id="UP001179121"/>
    </source>
</evidence>
<protein>
    <recommendedName>
        <fullName evidence="6">Ribonuclease D</fullName>
        <shortName evidence="6">RNase D</shortName>
        <ecNumber evidence="6">3.1.13.5</ecNumber>
    </recommendedName>
</protein>
<comment type="catalytic activity">
    <reaction evidence="6">
        <text>Exonucleolytic cleavage that removes extra residues from the 3'-terminus of tRNA to produce 5'-mononucleotides.</text>
        <dbReference type="EC" id="3.1.13.5"/>
    </reaction>
</comment>
<dbReference type="HAMAP" id="MF_01899">
    <property type="entry name" value="RNase_D"/>
    <property type="match status" value="1"/>
</dbReference>
<name>A0AA86T837_9BACT</name>
<evidence type="ECO:0000256" key="2">
    <source>
        <dbReference type="ARBA" id="ARBA00022694"/>
    </source>
</evidence>
<dbReference type="InterPro" id="IPR002562">
    <property type="entry name" value="3'-5'_exonuclease_dom"/>
</dbReference>
<dbReference type="SUPFAM" id="SSF47819">
    <property type="entry name" value="HRDC-like"/>
    <property type="match status" value="2"/>
</dbReference>
<sequence length="402" mass="45153">MPHQPPPHYISDEPALSRLCDQLASCARLGIDTEFIGEESFVPRLELIQLSTADLQVVLDFPALQQTRALPRLWEIICSTKIEKVVHAGRQDLELLATHMGQLPRPFFDTQIAAAMLGYGAQIAYAQLVQRTQGARLEKSHTFTNWSQRPLSHDQIAYALADVRYLLPIHDELLRRLHSLGRLAWVQEEFDRLGALVVEREQTSRERYQRIRGWDSLKPRQAAVLRELTAWRETEARRRNVPRGRVLRDEVLLQVARQAPKHQADLREIRGFPPQEVARSGEAILTVIAQALTLPASEWPDVPRDRKPEPESAGQFELLQATLKARAAALGIAPTLLATAGDLQKIVDERAAGNTPTVPLLEGWRRTIAGDLILSVLEGRTALRITADTGQVTFYQDGDKSS</sequence>
<keyword evidence="1 6" id="KW-0963">Cytoplasm</keyword>
<dbReference type="KEGG" id="nti:DNFV4_02483"/>
<evidence type="ECO:0000256" key="6">
    <source>
        <dbReference type="HAMAP-Rule" id="MF_01899"/>
    </source>
</evidence>
<feature type="domain" description="HRDC" evidence="7">
    <location>
        <begin position="218"/>
        <end position="298"/>
    </location>
</feature>
<dbReference type="GO" id="GO:0003676">
    <property type="term" value="F:nucleic acid binding"/>
    <property type="evidence" value="ECO:0007669"/>
    <property type="project" value="InterPro"/>
</dbReference>
<dbReference type="InterPro" id="IPR051086">
    <property type="entry name" value="RNase_D-like"/>
</dbReference>
<reference evidence="8" key="1">
    <citation type="submission" date="2022-10" db="EMBL/GenBank/DDBJ databases">
        <authorList>
            <person name="Koch H."/>
        </authorList>
    </citation>
    <scope>NUCLEOTIDE SEQUENCE</scope>
    <source>
        <strain evidence="8">DNF</strain>
    </source>
</reference>
<dbReference type="Gene3D" id="1.10.150.80">
    <property type="entry name" value="HRDC domain"/>
    <property type="match status" value="1"/>
</dbReference>
<dbReference type="SMART" id="SM00341">
    <property type="entry name" value="HRDC"/>
    <property type="match status" value="1"/>
</dbReference>
<comment type="cofactor">
    <cofactor evidence="6">
        <name>a divalent metal cation</name>
        <dbReference type="ChEBI" id="CHEBI:60240"/>
    </cofactor>
</comment>
<evidence type="ECO:0000313" key="8">
    <source>
        <dbReference type="EMBL" id="CAI4032058.1"/>
    </source>
</evidence>
<dbReference type="InterPro" id="IPR036397">
    <property type="entry name" value="RNaseH_sf"/>
</dbReference>
<comment type="similarity">
    <text evidence="6">Belongs to the RNase D family.</text>
</comment>
<dbReference type="SUPFAM" id="SSF53098">
    <property type="entry name" value="Ribonuclease H-like"/>
    <property type="match status" value="1"/>
</dbReference>
<dbReference type="GO" id="GO:0005737">
    <property type="term" value="C:cytoplasm"/>
    <property type="evidence" value="ECO:0007669"/>
    <property type="project" value="UniProtKB-SubCell"/>
</dbReference>
<dbReference type="NCBIfam" id="TIGR01388">
    <property type="entry name" value="rnd"/>
    <property type="match status" value="1"/>
</dbReference>
<evidence type="ECO:0000256" key="4">
    <source>
        <dbReference type="ARBA" id="ARBA00022801"/>
    </source>
</evidence>
<evidence type="ECO:0000256" key="1">
    <source>
        <dbReference type="ARBA" id="ARBA00022490"/>
    </source>
</evidence>
<dbReference type="RefSeq" id="WP_289268807.1">
    <property type="nucleotide sequence ID" value="NZ_OX365700.1"/>
</dbReference>
<dbReference type="GO" id="GO:0000166">
    <property type="term" value="F:nucleotide binding"/>
    <property type="evidence" value="ECO:0007669"/>
    <property type="project" value="InterPro"/>
</dbReference>
<dbReference type="EMBL" id="OX365700">
    <property type="protein sequence ID" value="CAI4032058.1"/>
    <property type="molecule type" value="Genomic_DNA"/>
</dbReference>
<dbReference type="InterPro" id="IPR044876">
    <property type="entry name" value="HRDC_dom_sf"/>
</dbReference>
<gene>
    <name evidence="6" type="primary">rnd</name>
    <name evidence="8" type="ORF">DNFV4_02483</name>
</gene>
<keyword evidence="9" id="KW-1185">Reference proteome</keyword>
<dbReference type="EC" id="3.1.13.5" evidence="6"/>
<dbReference type="InterPro" id="IPR002121">
    <property type="entry name" value="HRDC_dom"/>
</dbReference>
<keyword evidence="3 6" id="KW-0540">Nuclease</keyword>
<dbReference type="GO" id="GO:0042780">
    <property type="term" value="P:tRNA 3'-end processing"/>
    <property type="evidence" value="ECO:0007669"/>
    <property type="project" value="UniProtKB-UniRule"/>
</dbReference>
<dbReference type="Gene3D" id="3.30.420.10">
    <property type="entry name" value="Ribonuclease H-like superfamily/Ribonuclease H"/>
    <property type="match status" value="1"/>
</dbReference>
<dbReference type="AlphaFoldDB" id="A0AA86T837"/>
<keyword evidence="2 6" id="KW-0819">tRNA processing</keyword>
<comment type="function">
    <text evidence="6">Exonuclease involved in the 3' processing of various precursor tRNAs. Initiates hydrolysis at the 3'-terminus of an RNA molecule and releases 5'-mononucleotides.</text>
</comment>
<dbReference type="Proteomes" id="UP001179121">
    <property type="component" value="Chromosome"/>
</dbReference>
<dbReference type="GO" id="GO:0008408">
    <property type="term" value="F:3'-5' exonuclease activity"/>
    <property type="evidence" value="ECO:0007669"/>
    <property type="project" value="InterPro"/>
</dbReference>
<dbReference type="GO" id="GO:0033890">
    <property type="term" value="F:ribonuclease D activity"/>
    <property type="evidence" value="ECO:0007669"/>
    <property type="project" value="UniProtKB-UniRule"/>
</dbReference>
<keyword evidence="4 6" id="KW-0378">Hydrolase</keyword>
<dbReference type="InterPro" id="IPR010997">
    <property type="entry name" value="HRDC-like_sf"/>
</dbReference>
<keyword evidence="5 6" id="KW-0269">Exonuclease</keyword>
<comment type="subcellular location">
    <subcellularLocation>
        <location evidence="6">Cytoplasm</location>
    </subcellularLocation>
</comment>
<dbReference type="InterPro" id="IPR006292">
    <property type="entry name" value="RNase_D"/>
</dbReference>
<dbReference type="PROSITE" id="PS50967">
    <property type="entry name" value="HRDC"/>
    <property type="match status" value="1"/>
</dbReference>
<evidence type="ECO:0000256" key="3">
    <source>
        <dbReference type="ARBA" id="ARBA00022722"/>
    </source>
</evidence>
<evidence type="ECO:0000259" key="7">
    <source>
        <dbReference type="PROSITE" id="PS50967"/>
    </source>
</evidence>
<dbReference type="PANTHER" id="PTHR47649">
    <property type="entry name" value="RIBONUCLEASE D"/>
    <property type="match status" value="1"/>
</dbReference>